<dbReference type="Proteomes" id="UP000179524">
    <property type="component" value="Unassembled WGS sequence"/>
</dbReference>
<dbReference type="SUPFAM" id="SSF57938">
    <property type="entry name" value="DnaJ/Hsp40 cysteine-rich domain"/>
    <property type="match status" value="1"/>
</dbReference>
<reference evidence="1 2" key="1">
    <citation type="submission" date="2016-10" db="EMBL/GenBank/DDBJ databases">
        <title>Draft genome sequences of four alkaliphilic bacteria belonging to the Anaerobacillus genus.</title>
        <authorList>
            <person name="Bassil N.M."/>
            <person name="Lloyd J.R."/>
        </authorList>
    </citation>
    <scope>NUCLEOTIDE SEQUENCE [LARGE SCALE GENOMIC DNA]</scope>
    <source>
        <strain evidence="1 2">DSM 18345</strain>
    </source>
</reference>
<dbReference type="Gene3D" id="6.20.20.10">
    <property type="match status" value="1"/>
</dbReference>
<evidence type="ECO:0008006" key="3">
    <source>
        <dbReference type="Google" id="ProtNLM"/>
    </source>
</evidence>
<evidence type="ECO:0000313" key="2">
    <source>
        <dbReference type="Proteomes" id="UP000179524"/>
    </source>
</evidence>
<keyword evidence="2" id="KW-1185">Reference proteome</keyword>
<dbReference type="AlphaFoldDB" id="A0A1S2LX80"/>
<dbReference type="RefSeq" id="WP_071308491.1">
    <property type="nucleotide sequence ID" value="NZ_MLQR01000003.1"/>
</dbReference>
<sequence>MGIFNHFFDMIAANREKKLEKMRDQGICPECRGKGYHAPIGNAYVYMPSFDYRCYSCNGTGSFNDWENQTHSPT</sequence>
<dbReference type="EMBL" id="MLQR01000003">
    <property type="protein sequence ID" value="OIJ16800.1"/>
    <property type="molecule type" value="Genomic_DNA"/>
</dbReference>
<name>A0A1S2LX80_9BACI</name>
<organism evidence="1 2">
    <name type="scientific">Anaerobacillus alkalilacustris</name>
    <dbReference type="NCBI Taxonomy" id="393763"/>
    <lineage>
        <taxon>Bacteria</taxon>
        <taxon>Bacillati</taxon>
        <taxon>Bacillota</taxon>
        <taxon>Bacilli</taxon>
        <taxon>Bacillales</taxon>
        <taxon>Bacillaceae</taxon>
        <taxon>Anaerobacillus</taxon>
    </lineage>
</organism>
<comment type="caution">
    <text evidence="1">The sequence shown here is derived from an EMBL/GenBank/DDBJ whole genome shotgun (WGS) entry which is preliminary data.</text>
</comment>
<proteinExistence type="predicted"/>
<evidence type="ECO:0000313" key="1">
    <source>
        <dbReference type="EMBL" id="OIJ16800.1"/>
    </source>
</evidence>
<dbReference type="OrthoDB" id="2882832at2"/>
<dbReference type="InterPro" id="IPR036410">
    <property type="entry name" value="HSP_DnaJ_Cys-rich_dom_sf"/>
</dbReference>
<protein>
    <recommendedName>
        <fullName evidence="3">Methionine aminopeptidase</fullName>
    </recommendedName>
</protein>
<gene>
    <name evidence="1" type="ORF">BKP37_04520</name>
</gene>
<accession>A0A1S2LX80</accession>